<keyword evidence="3" id="KW-1185">Reference proteome</keyword>
<proteinExistence type="predicted"/>
<organism evidence="2 3">
    <name type="scientific">Trifolium medium</name>
    <dbReference type="NCBI Taxonomy" id="97028"/>
    <lineage>
        <taxon>Eukaryota</taxon>
        <taxon>Viridiplantae</taxon>
        <taxon>Streptophyta</taxon>
        <taxon>Embryophyta</taxon>
        <taxon>Tracheophyta</taxon>
        <taxon>Spermatophyta</taxon>
        <taxon>Magnoliopsida</taxon>
        <taxon>eudicotyledons</taxon>
        <taxon>Gunneridae</taxon>
        <taxon>Pentapetalae</taxon>
        <taxon>rosids</taxon>
        <taxon>fabids</taxon>
        <taxon>Fabales</taxon>
        <taxon>Fabaceae</taxon>
        <taxon>Papilionoideae</taxon>
        <taxon>50 kb inversion clade</taxon>
        <taxon>NPAAA clade</taxon>
        <taxon>Hologalegina</taxon>
        <taxon>IRL clade</taxon>
        <taxon>Trifolieae</taxon>
        <taxon>Trifolium</taxon>
    </lineage>
</organism>
<feature type="non-terminal residue" evidence="2">
    <location>
        <position position="99"/>
    </location>
</feature>
<accession>A0A392SBC1</accession>
<evidence type="ECO:0000313" key="2">
    <source>
        <dbReference type="EMBL" id="MCI45707.1"/>
    </source>
</evidence>
<dbReference type="Proteomes" id="UP000265520">
    <property type="component" value="Unassembled WGS sequence"/>
</dbReference>
<feature type="non-terminal residue" evidence="2">
    <location>
        <position position="1"/>
    </location>
</feature>
<feature type="region of interest" description="Disordered" evidence="1">
    <location>
        <begin position="22"/>
        <end position="59"/>
    </location>
</feature>
<dbReference type="AlphaFoldDB" id="A0A392SBC1"/>
<comment type="caution">
    <text evidence="2">The sequence shown here is derived from an EMBL/GenBank/DDBJ whole genome shotgun (WGS) entry which is preliminary data.</text>
</comment>
<dbReference type="EMBL" id="LXQA010347414">
    <property type="protein sequence ID" value="MCI45707.1"/>
    <property type="molecule type" value="Genomic_DNA"/>
</dbReference>
<evidence type="ECO:0000313" key="3">
    <source>
        <dbReference type="Proteomes" id="UP000265520"/>
    </source>
</evidence>
<protein>
    <submittedName>
        <fullName evidence="2">Uncharacterized protein</fullName>
    </submittedName>
</protein>
<evidence type="ECO:0000256" key="1">
    <source>
        <dbReference type="SAM" id="MobiDB-lite"/>
    </source>
</evidence>
<reference evidence="2 3" key="1">
    <citation type="journal article" date="2018" name="Front. Plant Sci.">
        <title>Red Clover (Trifolium pratense) and Zigzag Clover (T. medium) - A Picture of Genomic Similarities and Differences.</title>
        <authorList>
            <person name="Dluhosova J."/>
            <person name="Istvanek J."/>
            <person name="Nedelnik J."/>
            <person name="Repkova J."/>
        </authorList>
    </citation>
    <scope>NUCLEOTIDE SEQUENCE [LARGE SCALE GENOMIC DNA]</scope>
    <source>
        <strain evidence="3">cv. 10/8</strain>
        <tissue evidence="2">Leaf</tissue>
    </source>
</reference>
<name>A0A392SBC1_9FABA</name>
<sequence length="99" mass="10613">SYKLEDVWVGTYRIKVNLSRYGRKGSKPLGAQDKRHGVGSSSGVQDKHHGVGSSGGNHALVDKSFRSALVGDMIVPVSNQHGDSQVVVTDIPILETDVE</sequence>